<organism evidence="2 3">
    <name type="scientific">Flavobacterium phage vB_FspP_elemoA_7-9A</name>
    <dbReference type="NCBI Taxonomy" id="2743781"/>
    <lineage>
        <taxon>Viruses</taxon>
        <taxon>Duplodnaviria</taxon>
        <taxon>Heunggongvirae</taxon>
        <taxon>Uroviricota</taxon>
        <taxon>Caudoviricetes</taxon>
        <taxon>Elemovirus</taxon>
        <taxon>Elemovirus elemoA</taxon>
    </lineage>
</organism>
<accession>A0A7D5JLQ2</accession>
<dbReference type="Pfam" id="PF25729">
    <property type="entry name" value="crAss_MUZ_C"/>
    <property type="match status" value="1"/>
</dbReference>
<dbReference type="EMBL" id="MT497017">
    <property type="protein sequence ID" value="QLF85280.1"/>
    <property type="molecule type" value="Genomic_DNA"/>
</dbReference>
<gene>
    <name evidence="2" type="ORF">elemo79Aphanotate_86</name>
</gene>
<reference evidence="2 3" key="1">
    <citation type="submission" date="2020-05" db="EMBL/GenBank/DDBJ databases">
        <title>Genomics and ecology of novel Flavobacterium phages from the Baltic Sea.</title>
        <authorList>
            <person name="Hoetzinger M."/>
            <person name="Nilsson E."/>
            <person name="Holmfeldt K."/>
        </authorList>
    </citation>
    <scope>NUCLEOTIDE SEQUENCE [LARGE SCALE GENOMIC DNA]</scope>
</reference>
<protein>
    <submittedName>
        <fullName evidence="2">Structural protein</fullName>
    </submittedName>
</protein>
<evidence type="ECO:0000313" key="2">
    <source>
        <dbReference type="EMBL" id="QLF85280.1"/>
    </source>
</evidence>
<dbReference type="Proteomes" id="UP000510645">
    <property type="component" value="Segment"/>
</dbReference>
<sequence length="1470" mass="166120">MAKIKNNFLKATVNKDFDERLTPNGQMTDAENVMVISEDNGGVGVLKNVKGNLKVTSLNIVNSETIGSIEDDAKNRAFYFVTSPSYDYVIQYNIIDNTTEIVLQSTHGTGVLNFNNEYRISHSDLFISVEGYDLLSWTDGLNPPRIINIERAKTYGIDGFTEDEVSVMKPSPIFAPSVVQVQSTNVDFAGFIRDKFLSFAYRYRYKDGYYSSFSSWSPYAFTPGSFNIDLDTSTNLSMENISKSYQISFNTGPREVEEIELVFKISNSNNVYSIIKLNKADEVWADNFNKSYIFDNYKVYNVLSENEFFRSFDNVPLSAYTQARIGNRLVYGNFVEGRDIDSKVEFSVDYESQEINTLDIEDVGSYEAPDALPSLLDIWGVSDTTIEINGGIDISMNFETNIVTLTNSSADVKYARVVLDIDKDPTYSEQGFDIIVDFWGNEVTGSVPANVVYHQLTLLPTIAPINPGDSKEVKVYVSSLNPVLFKTNFLVRLVDIGSFTYSQKGFDTDGYYQLFSNEDNIINKKSLDIDFTNIPTVDGTQILFEFDIRSYFSPNDLLPPEDNPNLYAFAYTVNGTYLTKEDFITNSNFISDLSTFFLNQLELADSNLPGAENVIVDALITSFNSTTNVLNLIIPNRTIDIEETGSGDVETKIDYVFCEGVVISYSSGTLFTSMHSSRDYEVGMVFLDDKGRKTTVIDAKNNSVYVESSDSVNQNVLKVTTTGTPPSWAKYYKFAVKYNRGKYDTIFTKKIYNVDLFSYLELVGDNKNKVKDGDYLVVKSDLNGPVGNYTKVKVLDAKFYDKDEIVEGSISGFFFKVKAGDFDLRLSEDDFLEFLQTARIDYLYPYYIPSAKIELPIGTPLAFTAGNIVRIVAYSNRARGDRQFRNNIDQEYLLTRDYDDFREVFEDVIEPSNAYQKFAVEGSVKMDYEWRPDSSGRTQIAFRPRTSRDGGRYIRTKTNIYVTKSNIPVFETVPLDSDDNIYIETPRTYVITNGQYQFTTHTLSDVFNCYCFGNGVESISVRDEMTTNFLNLDYSVNAVSEDVYRQVNRYADLTYSGVYQESTNVNRLNEFNLSLANHKDDLEKRYGSIIRLDSDQTDLLVIQEDKWSKVLYGKDLLYNTDATTNLSRIEDVLGQQVLYAGEYGISSHPESYDDYGTNAFCTDDKRGVILGMNNSNGLSEISNSGMRDYFKTLFRDNEIVNVIGQYDAFFDIYIMNIKYKINGKDYTSFPVKYDYVTWSYSPEVNGFLGRQSFDPDSMLRVNNEFLSFKGADVYKHNVGPYNNFYGTSSQSSFAFNFNEEPSARKIFKTISIEGNSPWTVNMNTDMQNGYIAYSDFVNKEGVYYSYIRGNDSLDLSTISVTGLGIVQNITGGDYFLSEVPSSVSVGDKIYITNGSLFGTVSAIGPDYITISPEPILSFTVSVGDFILSAKPSSIETSGIRGYYMNTRFNLQTTGYAEVYAINSEALHSFE</sequence>
<name>A0A7D5JLQ2_9CAUD</name>
<dbReference type="InterPro" id="IPR057888">
    <property type="entry name" value="crAss_MUZ_C"/>
</dbReference>
<feature type="domain" description="Crassvirus muzzle protein C-terminal" evidence="1">
    <location>
        <begin position="1279"/>
        <end position="1350"/>
    </location>
</feature>
<evidence type="ECO:0000313" key="3">
    <source>
        <dbReference type="Proteomes" id="UP000510645"/>
    </source>
</evidence>
<proteinExistence type="predicted"/>
<evidence type="ECO:0000259" key="1">
    <source>
        <dbReference type="Pfam" id="PF25729"/>
    </source>
</evidence>
<keyword evidence="3" id="KW-1185">Reference proteome</keyword>